<dbReference type="OrthoDB" id="4526134at2759"/>
<sequence>MADHGISSHKSQSKDPDPILIELIPSDLWSLPYLSFPGILAAATRANPIRVGEICAAAQTMPTVPPASSPPISSFPSLKISAPHITAYDGEASTLPAFCSQLDPTIPAEIKTLSEFLSALKQRCQDPGLCEKATRIVENLYQKGMKFHDFITIFEDNMTDSTIGCLDKIHWKIMLERRLSTRLKNSLVTAHGVPIEYDAFFTYLREIDAAYQEINHTSKMTSPQMPYTSNAPILLNSTTPSKLAEVQRWTWITNGHLAMNCPLGKTSALPISAVELTPLSEPESLKD</sequence>
<gene>
    <name evidence="1" type="ORF">GcC1_205022</name>
</gene>
<organism evidence="1 2">
    <name type="scientific">Golovinomyces cichoracearum</name>
    <dbReference type="NCBI Taxonomy" id="62708"/>
    <lineage>
        <taxon>Eukaryota</taxon>
        <taxon>Fungi</taxon>
        <taxon>Dikarya</taxon>
        <taxon>Ascomycota</taxon>
        <taxon>Pezizomycotina</taxon>
        <taxon>Leotiomycetes</taxon>
        <taxon>Erysiphales</taxon>
        <taxon>Erysiphaceae</taxon>
        <taxon>Golovinomyces</taxon>
    </lineage>
</organism>
<accession>A0A420HCQ8</accession>
<proteinExistence type="predicted"/>
<dbReference type="EMBL" id="MCBR01020550">
    <property type="protein sequence ID" value="RKF55236.1"/>
    <property type="molecule type" value="Genomic_DNA"/>
</dbReference>
<dbReference type="AlphaFoldDB" id="A0A420HCQ8"/>
<evidence type="ECO:0000313" key="2">
    <source>
        <dbReference type="Proteomes" id="UP000285405"/>
    </source>
</evidence>
<dbReference type="Proteomes" id="UP000285405">
    <property type="component" value="Unassembled WGS sequence"/>
</dbReference>
<name>A0A420HCQ8_9PEZI</name>
<evidence type="ECO:0000313" key="1">
    <source>
        <dbReference type="EMBL" id="RKF55236.1"/>
    </source>
</evidence>
<reference evidence="1 2" key="1">
    <citation type="journal article" date="2018" name="BMC Genomics">
        <title>Comparative genome analyses reveal sequence features reflecting distinct modes of host-adaptation between dicot and monocot powdery mildew.</title>
        <authorList>
            <person name="Wu Y."/>
            <person name="Ma X."/>
            <person name="Pan Z."/>
            <person name="Kale S.D."/>
            <person name="Song Y."/>
            <person name="King H."/>
            <person name="Zhang Q."/>
            <person name="Presley C."/>
            <person name="Deng X."/>
            <person name="Wei C.I."/>
            <person name="Xiao S."/>
        </authorList>
    </citation>
    <scope>NUCLEOTIDE SEQUENCE [LARGE SCALE GENOMIC DNA]</scope>
    <source>
        <strain evidence="1">UCSC1</strain>
    </source>
</reference>
<comment type="caution">
    <text evidence="1">The sequence shown here is derived from an EMBL/GenBank/DDBJ whole genome shotgun (WGS) entry which is preliminary data.</text>
</comment>
<protein>
    <submittedName>
        <fullName evidence="1">Uncharacterized protein</fullName>
    </submittedName>
</protein>